<keyword evidence="10 12" id="KW-0486">Methionine biosynthesis</keyword>
<dbReference type="InterPro" id="IPR020630">
    <property type="entry name" value="THF_DH/CycHdrlase_cat_dom"/>
</dbReference>
<dbReference type="GO" id="GO:0006164">
    <property type="term" value="P:purine nucleotide biosynthetic process"/>
    <property type="evidence" value="ECO:0007669"/>
    <property type="project" value="UniProtKB-KW"/>
</dbReference>
<dbReference type="InterPro" id="IPR020631">
    <property type="entry name" value="THF_DH/CycHdrlase_NAD-bd_dom"/>
</dbReference>
<dbReference type="SUPFAM" id="SSF53223">
    <property type="entry name" value="Aminoacid dehydrogenase-like, N-terminal domain"/>
    <property type="match status" value="1"/>
</dbReference>
<dbReference type="GO" id="GO:0004477">
    <property type="term" value="F:methenyltetrahydrofolate cyclohydrolase activity"/>
    <property type="evidence" value="ECO:0007669"/>
    <property type="project" value="UniProtKB-UniRule"/>
</dbReference>
<dbReference type="EC" id="1.5.1.5" evidence="12"/>
<dbReference type="PROSITE" id="PS00767">
    <property type="entry name" value="THF_DHG_CYH_2"/>
    <property type="match status" value="1"/>
</dbReference>
<evidence type="ECO:0000256" key="4">
    <source>
        <dbReference type="ARBA" id="ARBA00022605"/>
    </source>
</evidence>
<evidence type="ECO:0000256" key="12">
    <source>
        <dbReference type="HAMAP-Rule" id="MF_01576"/>
    </source>
</evidence>
<evidence type="ECO:0000256" key="7">
    <source>
        <dbReference type="ARBA" id="ARBA00022857"/>
    </source>
</evidence>
<dbReference type="CDD" id="cd01080">
    <property type="entry name" value="NAD_bind_m-THF_DH_Cyclohyd"/>
    <property type="match status" value="1"/>
</dbReference>
<evidence type="ECO:0000313" key="16">
    <source>
        <dbReference type="Proteomes" id="UP000253495"/>
    </source>
</evidence>
<reference evidence="15 16" key="1">
    <citation type="submission" date="2018-07" db="EMBL/GenBank/DDBJ databases">
        <title>Genomic Encyclopedia of Type Strains, Phase III (KMG-III): the genomes of soil and plant-associated and newly described type strains.</title>
        <authorList>
            <person name="Whitman W."/>
        </authorList>
    </citation>
    <scope>NUCLEOTIDE SEQUENCE [LARGE SCALE GENOMIC DNA]</scope>
    <source>
        <strain evidence="15 16">CECT 8575</strain>
    </source>
</reference>
<feature type="binding site" evidence="12">
    <location>
        <begin position="166"/>
        <end position="168"/>
    </location>
    <ligand>
        <name>NADP(+)</name>
        <dbReference type="ChEBI" id="CHEBI:58349"/>
    </ligand>
</feature>
<comment type="pathway">
    <text evidence="1 12">One-carbon metabolism; tetrahydrofolate interconversion.</text>
</comment>
<keyword evidence="11 12" id="KW-0511">Multifunctional enzyme</keyword>
<evidence type="ECO:0000256" key="5">
    <source>
        <dbReference type="ARBA" id="ARBA00022755"/>
    </source>
</evidence>
<keyword evidence="7 12" id="KW-0521">NADP</keyword>
<dbReference type="GO" id="GO:0000105">
    <property type="term" value="P:L-histidine biosynthetic process"/>
    <property type="evidence" value="ECO:0007669"/>
    <property type="project" value="UniProtKB-KW"/>
</dbReference>
<dbReference type="UniPathway" id="UPA00193"/>
<dbReference type="Proteomes" id="UP000253495">
    <property type="component" value="Unassembled WGS sequence"/>
</dbReference>
<dbReference type="RefSeq" id="WP_114453777.1">
    <property type="nucleotide sequence ID" value="NZ_QPJC01000009.1"/>
</dbReference>
<dbReference type="Pfam" id="PF02882">
    <property type="entry name" value="THF_DHG_CYH_C"/>
    <property type="match status" value="1"/>
</dbReference>
<dbReference type="AlphaFoldDB" id="A0A368VI69"/>
<dbReference type="Gene3D" id="3.40.50.10860">
    <property type="entry name" value="Leucine Dehydrogenase, chain A, domain 1"/>
    <property type="match status" value="1"/>
</dbReference>
<dbReference type="InterPro" id="IPR000672">
    <property type="entry name" value="THF_DH/CycHdrlase"/>
</dbReference>
<evidence type="ECO:0000256" key="1">
    <source>
        <dbReference type="ARBA" id="ARBA00004777"/>
    </source>
</evidence>
<evidence type="ECO:0000256" key="6">
    <source>
        <dbReference type="ARBA" id="ARBA00022801"/>
    </source>
</evidence>
<evidence type="ECO:0000259" key="13">
    <source>
        <dbReference type="Pfam" id="PF00763"/>
    </source>
</evidence>
<dbReference type="InterPro" id="IPR046346">
    <property type="entry name" value="Aminoacid_DH-like_N_sf"/>
</dbReference>
<dbReference type="PRINTS" id="PR00085">
    <property type="entry name" value="THFDHDRGNASE"/>
</dbReference>
<dbReference type="GO" id="GO:0004488">
    <property type="term" value="F:methylenetetrahydrofolate dehydrogenase (NADP+) activity"/>
    <property type="evidence" value="ECO:0007669"/>
    <property type="project" value="UniProtKB-UniRule"/>
</dbReference>
<comment type="caution">
    <text evidence="12">Lacks conserved residue(s) required for the propagation of feature annotation.</text>
</comment>
<evidence type="ECO:0000256" key="8">
    <source>
        <dbReference type="ARBA" id="ARBA00023002"/>
    </source>
</evidence>
<evidence type="ECO:0000256" key="11">
    <source>
        <dbReference type="ARBA" id="ARBA00023268"/>
    </source>
</evidence>
<keyword evidence="6 12" id="KW-0378">Hydrolase</keyword>
<dbReference type="OrthoDB" id="9803580at2"/>
<feature type="domain" description="Tetrahydrofolate dehydrogenase/cyclohydrolase catalytic" evidence="13">
    <location>
        <begin position="6"/>
        <end position="121"/>
    </location>
</feature>
<dbReference type="SUPFAM" id="SSF51735">
    <property type="entry name" value="NAD(P)-binding Rossmann-fold domains"/>
    <property type="match status" value="1"/>
</dbReference>
<keyword evidence="9 12" id="KW-0368">Histidine biosynthesis</keyword>
<dbReference type="InterPro" id="IPR036291">
    <property type="entry name" value="NAD(P)-bd_dom_sf"/>
</dbReference>
<name>A0A368VI69_9ACTN</name>
<dbReference type="EC" id="3.5.4.9" evidence="12"/>
<dbReference type="GO" id="GO:0009086">
    <property type="term" value="P:methionine biosynthetic process"/>
    <property type="evidence" value="ECO:0007669"/>
    <property type="project" value="UniProtKB-KW"/>
</dbReference>
<comment type="catalytic activity">
    <reaction evidence="12">
        <text>(6R)-5,10-methylene-5,6,7,8-tetrahydrofolate + NADP(+) = (6R)-5,10-methenyltetrahydrofolate + NADPH</text>
        <dbReference type="Rhea" id="RHEA:22812"/>
        <dbReference type="ChEBI" id="CHEBI:15636"/>
        <dbReference type="ChEBI" id="CHEBI:57455"/>
        <dbReference type="ChEBI" id="CHEBI:57783"/>
        <dbReference type="ChEBI" id="CHEBI:58349"/>
        <dbReference type="EC" id="1.5.1.5"/>
    </reaction>
</comment>
<dbReference type="GO" id="GO:0005829">
    <property type="term" value="C:cytosol"/>
    <property type="evidence" value="ECO:0007669"/>
    <property type="project" value="TreeGrafter"/>
</dbReference>
<dbReference type="HAMAP" id="MF_01576">
    <property type="entry name" value="THF_DHG_CYH"/>
    <property type="match status" value="1"/>
</dbReference>
<evidence type="ECO:0000259" key="14">
    <source>
        <dbReference type="Pfam" id="PF02882"/>
    </source>
</evidence>
<comment type="catalytic activity">
    <reaction evidence="12">
        <text>(6R)-5,10-methenyltetrahydrofolate + H2O = (6R)-10-formyltetrahydrofolate + H(+)</text>
        <dbReference type="Rhea" id="RHEA:23700"/>
        <dbReference type="ChEBI" id="CHEBI:15377"/>
        <dbReference type="ChEBI" id="CHEBI:15378"/>
        <dbReference type="ChEBI" id="CHEBI:57455"/>
        <dbReference type="ChEBI" id="CHEBI:195366"/>
        <dbReference type="EC" id="3.5.4.9"/>
    </reaction>
</comment>
<accession>A0A368VI69</accession>
<keyword evidence="16" id="KW-1185">Reference proteome</keyword>
<gene>
    <name evidence="12" type="primary">folD</name>
    <name evidence="15" type="ORF">DFQ14_10934</name>
</gene>
<evidence type="ECO:0000256" key="2">
    <source>
        <dbReference type="ARBA" id="ARBA00011738"/>
    </source>
</evidence>
<dbReference type="InterPro" id="IPR020867">
    <property type="entry name" value="THF_DH/CycHdrlase_CS"/>
</dbReference>
<dbReference type="Gene3D" id="3.40.50.720">
    <property type="entry name" value="NAD(P)-binding Rossmann-like Domain"/>
    <property type="match status" value="1"/>
</dbReference>
<keyword evidence="8 12" id="KW-0560">Oxidoreductase</keyword>
<evidence type="ECO:0000256" key="3">
    <source>
        <dbReference type="ARBA" id="ARBA00022563"/>
    </source>
</evidence>
<comment type="caution">
    <text evidence="15">The sequence shown here is derived from an EMBL/GenBank/DDBJ whole genome shotgun (WGS) entry which is preliminary data.</text>
</comment>
<evidence type="ECO:0000256" key="9">
    <source>
        <dbReference type="ARBA" id="ARBA00023102"/>
    </source>
</evidence>
<evidence type="ECO:0000256" key="10">
    <source>
        <dbReference type="ARBA" id="ARBA00023167"/>
    </source>
</evidence>
<proteinExistence type="inferred from homology"/>
<dbReference type="PANTHER" id="PTHR48099">
    <property type="entry name" value="C-1-TETRAHYDROFOLATE SYNTHASE, CYTOPLASMIC-RELATED"/>
    <property type="match status" value="1"/>
</dbReference>
<keyword evidence="4 12" id="KW-0028">Amino-acid biosynthesis</keyword>
<sequence length="281" mass="29753">MTARILDGRAVSAAMLERVRREVAEFVDAYDRTPTLVTVLVGDDPASHTYVRMKANRCAKVGMDSRRVELDATISTETLVSRLRELSADAGVDGILLQHPVPDHIDERAAFEAIDPSKDVDGVTRTSFATMAFDEGGFRSATPGGIMALLNAYEVPLAGKHAVVVGRSPILGKPVGMLLLARDATVTYCHSRTADLADRLAEADVVVAAVGRPEMIRGDWIKPGAVVVDAGYADNTGDVEYAAAAEKASFITPVPGGVGPMTIATLLAQTVGAARDHEATR</sequence>
<dbReference type="FunFam" id="3.40.50.10860:FF:000005">
    <property type="entry name" value="C-1-tetrahydrofolate synthase, cytoplasmic, putative"/>
    <property type="match status" value="1"/>
</dbReference>
<comment type="subunit">
    <text evidence="2 12">Homodimer.</text>
</comment>
<evidence type="ECO:0000313" key="15">
    <source>
        <dbReference type="EMBL" id="RCW40957.1"/>
    </source>
</evidence>
<feature type="domain" description="Tetrahydrofolate dehydrogenase/cyclohydrolase NAD(P)-binding" evidence="14">
    <location>
        <begin position="140"/>
        <end position="276"/>
    </location>
</feature>
<keyword evidence="5 12" id="KW-0658">Purine biosynthesis</keyword>
<dbReference type="Pfam" id="PF00763">
    <property type="entry name" value="THF_DHG_CYH"/>
    <property type="match status" value="1"/>
</dbReference>
<keyword evidence="3 12" id="KW-0554">One-carbon metabolism</keyword>
<dbReference type="FunFam" id="3.40.50.720:FF:000006">
    <property type="entry name" value="Bifunctional protein FolD"/>
    <property type="match status" value="1"/>
</dbReference>
<dbReference type="EMBL" id="QPJC01000009">
    <property type="protein sequence ID" value="RCW40957.1"/>
    <property type="molecule type" value="Genomic_DNA"/>
</dbReference>
<organism evidence="15 16">
    <name type="scientific">Halopolyspora algeriensis</name>
    <dbReference type="NCBI Taxonomy" id="1500506"/>
    <lineage>
        <taxon>Bacteria</taxon>
        <taxon>Bacillati</taxon>
        <taxon>Actinomycetota</taxon>
        <taxon>Actinomycetes</taxon>
        <taxon>Actinomycetes incertae sedis</taxon>
        <taxon>Halopolyspora</taxon>
    </lineage>
</organism>
<protein>
    <recommendedName>
        <fullName evidence="12">Bifunctional protein FolD</fullName>
    </recommendedName>
    <domain>
        <recommendedName>
            <fullName evidence="12">Methylenetetrahydrofolate dehydrogenase</fullName>
            <ecNumber evidence="12">1.5.1.5</ecNumber>
        </recommendedName>
    </domain>
    <domain>
        <recommendedName>
            <fullName evidence="12">Methenyltetrahydrofolate cyclohydrolase</fullName>
            <ecNumber evidence="12">3.5.4.9</ecNumber>
        </recommendedName>
    </domain>
</protein>
<dbReference type="GO" id="GO:0035999">
    <property type="term" value="P:tetrahydrofolate interconversion"/>
    <property type="evidence" value="ECO:0007669"/>
    <property type="project" value="UniProtKB-UniRule"/>
</dbReference>
<comment type="function">
    <text evidence="12">Catalyzes the oxidation of 5,10-methylenetetrahydrofolate to 5,10-methenyltetrahydrofolate and then the hydrolysis of 5,10-methenyltetrahydrofolate to 10-formyltetrahydrofolate.</text>
</comment>
<dbReference type="PANTHER" id="PTHR48099:SF5">
    <property type="entry name" value="C-1-TETRAHYDROFOLATE SYNTHASE, CYTOPLASMIC"/>
    <property type="match status" value="1"/>
</dbReference>
<comment type="similarity">
    <text evidence="12">Belongs to the tetrahydrofolate dehydrogenase/cyclohydrolase family.</text>
</comment>